<evidence type="ECO:0000313" key="6">
    <source>
        <dbReference type="Proteomes" id="UP000799424"/>
    </source>
</evidence>
<dbReference type="SFLD" id="SFLDS00005">
    <property type="entry name" value="Isoprenoid_Synthase_Type_I"/>
    <property type="match status" value="1"/>
</dbReference>
<comment type="similarity">
    <text evidence="2 4">Belongs to the terpene synthase family.</text>
</comment>
<keyword evidence="4" id="KW-0479">Metal-binding</keyword>
<evidence type="ECO:0000256" key="3">
    <source>
        <dbReference type="ARBA" id="ARBA00022842"/>
    </source>
</evidence>
<dbReference type="InterPro" id="IPR034686">
    <property type="entry name" value="Terpene_cyclase-like_2"/>
</dbReference>
<dbReference type="OrthoDB" id="2861623at2759"/>
<keyword evidence="4" id="KW-0456">Lyase</keyword>
<dbReference type="PANTHER" id="PTHR35201:SF4">
    <property type="entry name" value="BETA-PINACENE SYNTHASE-RELATED"/>
    <property type="match status" value="1"/>
</dbReference>
<reference evidence="5" key="1">
    <citation type="journal article" date="2020" name="Stud. Mycol.">
        <title>101 Dothideomycetes genomes: a test case for predicting lifestyles and emergence of pathogens.</title>
        <authorList>
            <person name="Haridas S."/>
            <person name="Albert R."/>
            <person name="Binder M."/>
            <person name="Bloem J."/>
            <person name="Labutti K."/>
            <person name="Salamov A."/>
            <person name="Andreopoulos B."/>
            <person name="Baker S."/>
            <person name="Barry K."/>
            <person name="Bills G."/>
            <person name="Bluhm B."/>
            <person name="Cannon C."/>
            <person name="Castanera R."/>
            <person name="Culley D."/>
            <person name="Daum C."/>
            <person name="Ezra D."/>
            <person name="Gonzalez J."/>
            <person name="Henrissat B."/>
            <person name="Kuo A."/>
            <person name="Liang C."/>
            <person name="Lipzen A."/>
            <person name="Lutzoni F."/>
            <person name="Magnuson J."/>
            <person name="Mondo S."/>
            <person name="Nolan M."/>
            <person name="Ohm R."/>
            <person name="Pangilinan J."/>
            <person name="Park H.-J."/>
            <person name="Ramirez L."/>
            <person name="Alfaro M."/>
            <person name="Sun H."/>
            <person name="Tritt A."/>
            <person name="Yoshinaga Y."/>
            <person name="Zwiers L.-H."/>
            <person name="Turgeon B."/>
            <person name="Goodwin S."/>
            <person name="Spatafora J."/>
            <person name="Crous P."/>
            <person name="Grigoriev I."/>
        </authorList>
    </citation>
    <scope>NUCLEOTIDE SEQUENCE</scope>
    <source>
        <strain evidence="5">CBS 113818</strain>
    </source>
</reference>
<dbReference type="InterPro" id="IPR008949">
    <property type="entry name" value="Isoprenoid_synthase_dom_sf"/>
</dbReference>
<sequence length="366" mass="41178">MGSISISTLNGSSPDYRATLAARLRGQTILVPDILRTIYNNPKVRLNDTEFLTRRLDPWLDAYVPTEGQRAKQRKVNTPLVSSYFWARVPNDKFAVLGSFMAWFFLWDDEIDCGSLTLDNDGRTDAYCNDAIAFITSYMQPELNIARPAPGRLHNSGCFVDIGLAMQDGQSKADRDRYVSALVAYMNSVRAGQAQWQVGVSAVEDFIERRAKSIGVIPTLCTHVWGYGIRLPEWVWNHEAMQKMTYEVCVTVALYNDIASLKKELKANEVDNIIPILVFHHDISAQEAVDMTIEILDKSYREFLSAVECLKDAVSGEDEDVKRDFQIWVDACVDMLVGNVAWSLTIPRYLPRSALDDAGSGFKVIL</sequence>
<gene>
    <name evidence="5" type="ORF">CC86DRAFT_370149</name>
</gene>
<dbReference type="GO" id="GO:0046872">
    <property type="term" value="F:metal ion binding"/>
    <property type="evidence" value="ECO:0007669"/>
    <property type="project" value="UniProtKB-KW"/>
</dbReference>
<comment type="cofactor">
    <cofactor evidence="1 4">
        <name>Mg(2+)</name>
        <dbReference type="ChEBI" id="CHEBI:18420"/>
    </cofactor>
</comment>
<proteinExistence type="inferred from homology"/>
<evidence type="ECO:0000256" key="1">
    <source>
        <dbReference type="ARBA" id="ARBA00001946"/>
    </source>
</evidence>
<organism evidence="5 6">
    <name type="scientific">Ophiobolus disseminans</name>
    <dbReference type="NCBI Taxonomy" id="1469910"/>
    <lineage>
        <taxon>Eukaryota</taxon>
        <taxon>Fungi</taxon>
        <taxon>Dikarya</taxon>
        <taxon>Ascomycota</taxon>
        <taxon>Pezizomycotina</taxon>
        <taxon>Dothideomycetes</taxon>
        <taxon>Pleosporomycetidae</taxon>
        <taxon>Pleosporales</taxon>
        <taxon>Pleosporineae</taxon>
        <taxon>Phaeosphaeriaceae</taxon>
        <taxon>Ophiobolus</taxon>
    </lineage>
</organism>
<dbReference type="EC" id="4.2.3.-" evidence="4"/>
<dbReference type="Proteomes" id="UP000799424">
    <property type="component" value="Unassembled WGS sequence"/>
</dbReference>
<accession>A0A6A7A185</accession>
<dbReference type="SUPFAM" id="SSF48576">
    <property type="entry name" value="Terpenoid synthases"/>
    <property type="match status" value="1"/>
</dbReference>
<dbReference type="GO" id="GO:0008299">
    <property type="term" value="P:isoprenoid biosynthetic process"/>
    <property type="evidence" value="ECO:0007669"/>
    <property type="project" value="UniProtKB-ARBA"/>
</dbReference>
<name>A0A6A7A185_9PLEO</name>
<dbReference type="EMBL" id="MU006225">
    <property type="protein sequence ID" value="KAF2827090.1"/>
    <property type="molecule type" value="Genomic_DNA"/>
</dbReference>
<evidence type="ECO:0000256" key="4">
    <source>
        <dbReference type="RuleBase" id="RU366034"/>
    </source>
</evidence>
<dbReference type="PANTHER" id="PTHR35201">
    <property type="entry name" value="TERPENE SYNTHASE"/>
    <property type="match status" value="1"/>
</dbReference>
<dbReference type="AlphaFoldDB" id="A0A6A7A185"/>
<dbReference type="GO" id="GO:0010333">
    <property type="term" value="F:terpene synthase activity"/>
    <property type="evidence" value="ECO:0007669"/>
    <property type="project" value="InterPro"/>
</dbReference>
<evidence type="ECO:0000256" key="2">
    <source>
        <dbReference type="ARBA" id="ARBA00006333"/>
    </source>
</evidence>
<keyword evidence="3 4" id="KW-0460">Magnesium</keyword>
<dbReference type="Pfam" id="PF19086">
    <property type="entry name" value="Terpene_syn_C_2"/>
    <property type="match status" value="1"/>
</dbReference>
<dbReference type="SFLD" id="SFLDG01020">
    <property type="entry name" value="Terpene_Cyclase_Like_2"/>
    <property type="match status" value="1"/>
</dbReference>
<dbReference type="Gene3D" id="1.10.600.10">
    <property type="entry name" value="Farnesyl Diphosphate Synthase"/>
    <property type="match status" value="1"/>
</dbReference>
<evidence type="ECO:0000313" key="5">
    <source>
        <dbReference type="EMBL" id="KAF2827090.1"/>
    </source>
</evidence>
<protein>
    <recommendedName>
        <fullName evidence="4">Terpene synthase</fullName>
        <ecNumber evidence="4">4.2.3.-</ecNumber>
    </recommendedName>
</protein>
<keyword evidence="6" id="KW-1185">Reference proteome</keyword>